<keyword evidence="2" id="KW-0560">Oxidoreductase</keyword>
<keyword evidence="6" id="KW-1185">Reference proteome</keyword>
<dbReference type="InterPro" id="IPR048666">
    <property type="entry name" value="RedAm-like_C"/>
</dbReference>
<dbReference type="InterPro" id="IPR036291">
    <property type="entry name" value="NAD(P)-bd_dom_sf"/>
</dbReference>
<evidence type="ECO:0000313" key="5">
    <source>
        <dbReference type="EMBL" id="GAA0587760.1"/>
    </source>
</evidence>
<accession>A0ABP3QBW9</accession>
<dbReference type="PIRSF" id="PIRSF000103">
    <property type="entry name" value="HIBADH"/>
    <property type="match status" value="1"/>
</dbReference>
<dbReference type="Gene3D" id="3.40.50.720">
    <property type="entry name" value="NAD(P)-binding Rossmann-like Domain"/>
    <property type="match status" value="1"/>
</dbReference>
<evidence type="ECO:0000313" key="6">
    <source>
        <dbReference type="Proteomes" id="UP001501427"/>
    </source>
</evidence>
<dbReference type="Proteomes" id="UP001501427">
    <property type="component" value="Unassembled WGS sequence"/>
</dbReference>
<gene>
    <name evidence="5" type="ORF">GCM10009546_57670</name>
</gene>
<reference evidence="6" key="1">
    <citation type="journal article" date="2019" name="Int. J. Syst. Evol. Microbiol.">
        <title>The Global Catalogue of Microorganisms (GCM) 10K type strain sequencing project: providing services to taxonomists for standard genome sequencing and annotation.</title>
        <authorList>
            <consortium name="The Broad Institute Genomics Platform"/>
            <consortium name="The Broad Institute Genome Sequencing Center for Infectious Disease"/>
            <person name="Wu L."/>
            <person name="Ma J."/>
        </authorList>
    </citation>
    <scope>NUCLEOTIDE SEQUENCE [LARGE SCALE GENOMIC DNA]</scope>
    <source>
        <strain evidence="6">JCM 10667</strain>
    </source>
</reference>
<dbReference type="PANTHER" id="PTHR43580">
    <property type="entry name" value="OXIDOREDUCTASE GLYR1-RELATED"/>
    <property type="match status" value="1"/>
</dbReference>
<comment type="similarity">
    <text evidence="1">Belongs to the HIBADH-related family.</text>
</comment>
<dbReference type="InterPro" id="IPR015815">
    <property type="entry name" value="HIBADH-related"/>
</dbReference>
<dbReference type="InterPro" id="IPR051265">
    <property type="entry name" value="HIBADH-related_NP60_sf"/>
</dbReference>
<dbReference type="Pfam" id="PF21761">
    <property type="entry name" value="RedAm-like_C"/>
    <property type="match status" value="1"/>
</dbReference>
<dbReference type="Gene3D" id="1.10.1040.10">
    <property type="entry name" value="N-(1-d-carboxylethyl)-l-norvaline Dehydrogenase, domain 2"/>
    <property type="match status" value="1"/>
</dbReference>
<evidence type="ECO:0000259" key="3">
    <source>
        <dbReference type="Pfam" id="PF03446"/>
    </source>
</evidence>
<name>A0ABP3QBW9_9ACTN</name>
<feature type="domain" description="NADPH-dependent reductive aminase-like C-terminal" evidence="4">
    <location>
        <begin position="163"/>
        <end position="293"/>
    </location>
</feature>
<dbReference type="SUPFAM" id="SSF51735">
    <property type="entry name" value="NAD(P)-binding Rossmann-fold domains"/>
    <property type="match status" value="1"/>
</dbReference>
<dbReference type="InterPro" id="IPR006115">
    <property type="entry name" value="6PGDH_NADP-bd"/>
</dbReference>
<dbReference type="PANTHER" id="PTHR43580:SF2">
    <property type="entry name" value="CYTOKINE-LIKE NUCLEAR FACTOR N-PAC"/>
    <property type="match status" value="1"/>
</dbReference>
<comment type="caution">
    <text evidence="5">The sequence shown here is derived from an EMBL/GenBank/DDBJ whole genome shotgun (WGS) entry which is preliminary data.</text>
</comment>
<dbReference type="Pfam" id="PF03446">
    <property type="entry name" value="NAD_binding_2"/>
    <property type="match status" value="1"/>
</dbReference>
<proteinExistence type="inferred from homology"/>
<organism evidence="5 6">
    <name type="scientific">Actinomadura livida</name>
    <dbReference type="NCBI Taxonomy" id="79909"/>
    <lineage>
        <taxon>Bacteria</taxon>
        <taxon>Bacillati</taxon>
        <taxon>Actinomycetota</taxon>
        <taxon>Actinomycetes</taxon>
        <taxon>Streptosporangiales</taxon>
        <taxon>Thermomonosporaceae</taxon>
        <taxon>Actinomadura</taxon>
    </lineage>
</organism>
<evidence type="ECO:0000256" key="1">
    <source>
        <dbReference type="ARBA" id="ARBA00009080"/>
    </source>
</evidence>
<dbReference type="EMBL" id="BAAAHD010000065">
    <property type="protein sequence ID" value="GAA0587760.1"/>
    <property type="molecule type" value="Genomic_DNA"/>
</dbReference>
<protein>
    <submittedName>
        <fullName evidence="5">NAD(P)-dependent oxidoreductase</fullName>
    </submittedName>
</protein>
<evidence type="ECO:0000256" key="2">
    <source>
        <dbReference type="ARBA" id="ARBA00023002"/>
    </source>
</evidence>
<dbReference type="InterPro" id="IPR013328">
    <property type="entry name" value="6PGD_dom2"/>
</dbReference>
<sequence length="297" mass="31176">MKENLMKTSVTVIGLGPMGATMARTFLAAGHSTTVWNRTAAKAAPLVQDGATLAPTAADAVAASELVVVSQTDYRAMYDSLGGADLKGRVIVNLSSGSPDELRRAGEWASEQGGDMVTGGVMVPPPGIGQPGAYVFYSGPEAVIERHRKTLEVLGDVTFVGTDRGLSMLYYQAQLYLFWSTLTAYMHAIALLGSAGVSARQFFPFAATTVRELAEDGPMGFLKEMAEAIDADVHPGDDHSLRMQAVGADHIVAAAREAGIDTAGPQALRDLFWRAVDAGHGAEDLSSVIGVIRAPAP</sequence>
<evidence type="ECO:0000259" key="4">
    <source>
        <dbReference type="Pfam" id="PF21761"/>
    </source>
</evidence>
<feature type="domain" description="6-phosphogluconate dehydrogenase NADP-binding" evidence="3">
    <location>
        <begin position="10"/>
        <end position="159"/>
    </location>
</feature>